<dbReference type="GO" id="GO:0030170">
    <property type="term" value="F:pyridoxal phosphate binding"/>
    <property type="evidence" value="ECO:0007669"/>
    <property type="project" value="UniProtKB-UniRule"/>
</dbReference>
<evidence type="ECO:0000313" key="4">
    <source>
        <dbReference type="EMBL" id="QEE15790.1"/>
    </source>
</evidence>
<proteinExistence type="inferred from homology"/>
<dbReference type="KEGG" id="psyt:DSAG12_01617"/>
<accession>A0A5B9DAK4</accession>
<dbReference type="PIRSF" id="PIRSF004848">
    <property type="entry name" value="YBL036c_PLPDEIII"/>
    <property type="match status" value="1"/>
</dbReference>
<dbReference type="InterPro" id="IPR001608">
    <property type="entry name" value="Ala_racemase_N"/>
</dbReference>
<evidence type="ECO:0000313" key="5">
    <source>
        <dbReference type="Proteomes" id="UP000321408"/>
    </source>
</evidence>
<feature type="modified residue" description="N6-(pyridoxal phosphate)lysine" evidence="2">
    <location>
        <position position="30"/>
    </location>
</feature>
<dbReference type="OrthoDB" id="358993at2157"/>
<dbReference type="FunFam" id="3.20.20.10:FF:000018">
    <property type="entry name" value="Pyridoxal phosphate homeostasis protein"/>
    <property type="match status" value="1"/>
</dbReference>
<comment type="function">
    <text evidence="2">Pyridoxal 5'-phosphate (PLP)-binding protein, which is involved in PLP homeostasis.</text>
</comment>
<evidence type="ECO:0000256" key="1">
    <source>
        <dbReference type="ARBA" id="ARBA00022898"/>
    </source>
</evidence>
<dbReference type="CDD" id="cd00635">
    <property type="entry name" value="PLPDE_III_YBL036c_like"/>
    <property type="match status" value="1"/>
</dbReference>
<dbReference type="NCBIfam" id="TIGR00044">
    <property type="entry name" value="YggS family pyridoxal phosphate-dependent enzyme"/>
    <property type="match status" value="1"/>
</dbReference>
<dbReference type="RefSeq" id="WP_147662691.1">
    <property type="nucleotide sequence ID" value="NZ_CP042905.2"/>
</dbReference>
<dbReference type="PANTHER" id="PTHR10146">
    <property type="entry name" value="PROLINE SYNTHETASE CO-TRANSCRIBED BACTERIAL HOMOLOG PROTEIN"/>
    <property type="match status" value="1"/>
</dbReference>
<dbReference type="AlphaFoldDB" id="A0A5B9DAK4"/>
<keyword evidence="5" id="KW-1185">Reference proteome</keyword>
<dbReference type="Gene3D" id="3.20.20.10">
    <property type="entry name" value="Alanine racemase"/>
    <property type="match status" value="1"/>
</dbReference>
<sequence>MEDKNLPSNIGKNIENLKIPENVKLVAVSKKKPVELIEEAYNLGQRDFGENYIQDAIPKINKLKNLKEIKWHFIGHLQSNKVKLAAQYFDMIQSIDSIKLAQKLNNACAELKKIMPILIEINIGAEISKGGINQENLFDLVEHIKSLKNLKLRGLMCIPPFNENSKNFFKKMKTLFDKYKKDYNLDILSMGMSGDYRVAIAEGGNMVRIGTAIFGKRV</sequence>
<dbReference type="PANTHER" id="PTHR10146:SF14">
    <property type="entry name" value="PYRIDOXAL PHOSPHATE HOMEOSTASIS PROTEIN"/>
    <property type="match status" value="1"/>
</dbReference>
<dbReference type="Pfam" id="PF01168">
    <property type="entry name" value="Ala_racemase_N"/>
    <property type="match status" value="1"/>
</dbReference>
<dbReference type="InterPro" id="IPR029066">
    <property type="entry name" value="PLP-binding_barrel"/>
</dbReference>
<dbReference type="EMBL" id="CP042905">
    <property type="protein sequence ID" value="QEE15790.1"/>
    <property type="molecule type" value="Genomic_DNA"/>
</dbReference>
<evidence type="ECO:0000256" key="2">
    <source>
        <dbReference type="HAMAP-Rule" id="MF_02087"/>
    </source>
</evidence>
<reference evidence="4 5" key="2">
    <citation type="journal article" date="2024" name="Int. J. Syst. Evol. Microbiol.">
        <title>Promethearchaeum syntrophicum gen. nov., sp. nov., an anaerobic, obligately syntrophic archaeon, the first isolate of the lineage 'Asgard' archaea, and proposal of the new archaeal phylum Promethearchaeota phyl. nov. and kingdom Promethearchaeati regn. nov.</title>
        <authorList>
            <person name="Imachi H."/>
            <person name="Nobu M.K."/>
            <person name="Kato S."/>
            <person name="Takaki Y."/>
            <person name="Miyazaki M."/>
            <person name="Miyata M."/>
            <person name="Ogawara M."/>
            <person name="Saito Y."/>
            <person name="Sakai S."/>
            <person name="Tahara Y.O."/>
            <person name="Takano Y."/>
            <person name="Tasumi E."/>
            <person name="Uematsu K."/>
            <person name="Yoshimura T."/>
            <person name="Itoh T."/>
            <person name="Ohkuma M."/>
            <person name="Takai K."/>
        </authorList>
    </citation>
    <scope>NUCLEOTIDE SEQUENCE [LARGE SCALE GENOMIC DNA]</scope>
    <source>
        <strain evidence="4 5">MK-D1</strain>
    </source>
</reference>
<protein>
    <recommendedName>
        <fullName evidence="2">Pyridoxal phosphate homeostasis protein</fullName>
        <shortName evidence="2">PLP homeostasis protein</shortName>
    </recommendedName>
</protein>
<evidence type="ECO:0000259" key="3">
    <source>
        <dbReference type="Pfam" id="PF01168"/>
    </source>
</evidence>
<dbReference type="InterPro" id="IPR011078">
    <property type="entry name" value="PyrdxlP_homeostasis"/>
</dbReference>
<dbReference type="GeneID" id="41329611"/>
<dbReference type="SUPFAM" id="SSF51419">
    <property type="entry name" value="PLP-binding barrel"/>
    <property type="match status" value="1"/>
</dbReference>
<dbReference type="HAMAP" id="MF_02087">
    <property type="entry name" value="PLP_homeostasis"/>
    <property type="match status" value="1"/>
</dbReference>
<reference evidence="4 5" key="1">
    <citation type="journal article" date="2020" name="Nature">
        <title>Isolation of an archaeon at the prokaryote-eukaryote interface.</title>
        <authorList>
            <person name="Imachi H."/>
            <person name="Nobu M.K."/>
            <person name="Nakahara N."/>
            <person name="Morono Y."/>
            <person name="Ogawara M."/>
            <person name="Takaki Y."/>
            <person name="Takano Y."/>
            <person name="Uematsu K."/>
            <person name="Ikuta T."/>
            <person name="Ito M."/>
            <person name="Matsui Y."/>
            <person name="Miyazaki M."/>
            <person name="Murata K."/>
            <person name="Saito Y."/>
            <person name="Sakai S."/>
            <person name="Song C."/>
            <person name="Tasumi E."/>
            <person name="Yamanaka Y."/>
            <person name="Yamaguchi T."/>
            <person name="Kamagata Y."/>
            <person name="Tamaki H."/>
            <person name="Takai K."/>
        </authorList>
    </citation>
    <scope>NUCLEOTIDE SEQUENCE [LARGE SCALE GENOMIC DNA]</scope>
    <source>
        <strain evidence="4 5">MK-D1</strain>
    </source>
</reference>
<organism evidence="4 5">
    <name type="scientific">Promethearchaeum syntrophicum</name>
    <dbReference type="NCBI Taxonomy" id="2594042"/>
    <lineage>
        <taxon>Archaea</taxon>
        <taxon>Promethearchaeati</taxon>
        <taxon>Promethearchaeota</taxon>
        <taxon>Promethearchaeia</taxon>
        <taxon>Promethearchaeales</taxon>
        <taxon>Promethearchaeaceae</taxon>
        <taxon>Promethearchaeum</taxon>
    </lineage>
</organism>
<comment type="similarity">
    <text evidence="2">Belongs to the pyridoxal phosphate-binding protein YggS/PROSC family.</text>
</comment>
<name>A0A5B9DAK4_9ARCH</name>
<gene>
    <name evidence="4" type="ORF">DSAG12_01617</name>
</gene>
<feature type="domain" description="Alanine racemase N-terminal" evidence="3">
    <location>
        <begin position="10"/>
        <end position="216"/>
    </location>
</feature>
<keyword evidence="1 2" id="KW-0663">Pyridoxal phosphate</keyword>
<dbReference type="Proteomes" id="UP000321408">
    <property type="component" value="Chromosome"/>
</dbReference>